<gene>
    <name evidence="2" type="ORF">CGI_10025680</name>
</gene>
<name>K1RCK9_MAGGI</name>
<dbReference type="InParanoid" id="K1RCK9"/>
<dbReference type="HOGENOM" id="CLU_036699_2_0_1"/>
<dbReference type="Gene3D" id="2.30.40.10">
    <property type="entry name" value="Urease, subunit C, domain 1"/>
    <property type="match status" value="1"/>
</dbReference>
<dbReference type="PIRSF" id="PIRSF039004">
    <property type="entry name" value="ADE_EF_0837"/>
    <property type="match status" value="1"/>
</dbReference>
<dbReference type="EMBL" id="JH816368">
    <property type="protein sequence ID" value="EKC41404.1"/>
    <property type="molecule type" value="Genomic_DNA"/>
</dbReference>
<dbReference type="SUPFAM" id="SSF51556">
    <property type="entry name" value="Metallo-dependent hydrolases"/>
    <property type="match status" value="1"/>
</dbReference>
<proteinExistence type="predicted"/>
<reference evidence="2" key="1">
    <citation type="journal article" date="2012" name="Nature">
        <title>The oyster genome reveals stress adaptation and complexity of shell formation.</title>
        <authorList>
            <person name="Zhang G."/>
            <person name="Fang X."/>
            <person name="Guo X."/>
            <person name="Li L."/>
            <person name="Luo R."/>
            <person name="Xu F."/>
            <person name="Yang P."/>
            <person name="Zhang L."/>
            <person name="Wang X."/>
            <person name="Qi H."/>
            <person name="Xiong Z."/>
            <person name="Que H."/>
            <person name="Xie Y."/>
            <person name="Holland P.W."/>
            <person name="Paps J."/>
            <person name="Zhu Y."/>
            <person name="Wu F."/>
            <person name="Chen Y."/>
            <person name="Wang J."/>
            <person name="Peng C."/>
            <person name="Meng J."/>
            <person name="Yang L."/>
            <person name="Liu J."/>
            <person name="Wen B."/>
            <person name="Zhang N."/>
            <person name="Huang Z."/>
            <person name="Zhu Q."/>
            <person name="Feng Y."/>
            <person name="Mount A."/>
            <person name="Hedgecock D."/>
            <person name="Xu Z."/>
            <person name="Liu Y."/>
            <person name="Domazet-Loso T."/>
            <person name="Du Y."/>
            <person name="Sun X."/>
            <person name="Zhang S."/>
            <person name="Liu B."/>
            <person name="Cheng P."/>
            <person name="Jiang X."/>
            <person name="Li J."/>
            <person name="Fan D."/>
            <person name="Wang W."/>
            <person name="Fu W."/>
            <person name="Wang T."/>
            <person name="Wang B."/>
            <person name="Zhang J."/>
            <person name="Peng Z."/>
            <person name="Li Y."/>
            <person name="Li N."/>
            <person name="Wang J."/>
            <person name="Chen M."/>
            <person name="He Y."/>
            <person name="Tan F."/>
            <person name="Song X."/>
            <person name="Zheng Q."/>
            <person name="Huang R."/>
            <person name="Yang H."/>
            <person name="Du X."/>
            <person name="Chen L."/>
            <person name="Yang M."/>
            <person name="Gaffney P.M."/>
            <person name="Wang S."/>
            <person name="Luo L."/>
            <person name="She Z."/>
            <person name="Ming Y."/>
            <person name="Huang W."/>
            <person name="Zhang S."/>
            <person name="Huang B."/>
            <person name="Zhang Y."/>
            <person name="Qu T."/>
            <person name="Ni P."/>
            <person name="Miao G."/>
            <person name="Wang J."/>
            <person name="Wang Q."/>
            <person name="Steinberg C.E."/>
            <person name="Wang H."/>
            <person name="Li N."/>
            <person name="Qian L."/>
            <person name="Zhang G."/>
            <person name="Li Y."/>
            <person name="Yang H."/>
            <person name="Liu X."/>
            <person name="Wang J."/>
            <person name="Yin Y."/>
            <person name="Wang J."/>
        </authorList>
    </citation>
    <scope>NUCLEOTIDE SEQUENCE [LARGE SCALE GENOMIC DNA]</scope>
    <source>
        <strain evidence="2">05x7-T-G4-1.051#20</strain>
    </source>
</reference>
<dbReference type="InterPro" id="IPR020043">
    <property type="entry name" value="Deacetylase_Atu3266-like"/>
</dbReference>
<organism evidence="2">
    <name type="scientific">Magallana gigas</name>
    <name type="common">Pacific oyster</name>
    <name type="synonym">Crassostrea gigas</name>
    <dbReference type="NCBI Taxonomy" id="29159"/>
    <lineage>
        <taxon>Eukaryota</taxon>
        <taxon>Metazoa</taxon>
        <taxon>Spiralia</taxon>
        <taxon>Lophotrochozoa</taxon>
        <taxon>Mollusca</taxon>
        <taxon>Bivalvia</taxon>
        <taxon>Autobranchia</taxon>
        <taxon>Pteriomorphia</taxon>
        <taxon>Ostreida</taxon>
        <taxon>Ostreoidea</taxon>
        <taxon>Ostreidae</taxon>
        <taxon>Magallana</taxon>
    </lineage>
</organism>
<dbReference type="NCBIfam" id="NF006689">
    <property type="entry name" value="PRK09237.1"/>
    <property type="match status" value="1"/>
</dbReference>
<dbReference type="Gene3D" id="3.20.20.140">
    <property type="entry name" value="Metal-dependent hydrolases"/>
    <property type="match status" value="1"/>
</dbReference>
<dbReference type="GO" id="GO:0016810">
    <property type="term" value="F:hydrolase activity, acting on carbon-nitrogen (but not peptide) bonds"/>
    <property type="evidence" value="ECO:0007669"/>
    <property type="project" value="InterPro"/>
</dbReference>
<dbReference type="PANTHER" id="PTHR42717">
    <property type="entry name" value="DIHYDROOROTASE-RELATED"/>
    <property type="match status" value="1"/>
</dbReference>
<sequence>MSQIDLLVKNGRIIDPANGVDTVADIAVNDGMIISIGNNIQLQAKETFDATGCLVTPGLIDCHVHCYQYSTPLGINPDEQCLSRGVTTIVDGGSAGSSTFEGLRKYVADHSKTRVLAFLHIAQHGLAASGCTSGAPGGELDSLNVVSVDECSKCVVENRDLIVGIKVRLSDSIANDGKNEHEAYRQVIIVIRLVYNVTRALLASERAGVPLMVHHTMSTVKTQVGPDDSTELGCPRDLRPGDLYTHTFHPYRSCIVDEETLAIYPDVIRAKERGVLFDVGHGQGSFGWTVAEICARSNFYPDTISTDLHTGNHRGPVYDLPTVMSKFLHLGMPLSDVIRAVTSTPAKAIGLGNVIGSLTHGKEADITVLKIHDGQFPMEDSQSQVRVLDKLLKPVTVWRAGVAYPITEPNPFPNRQAMNLNSREWDNIRVRDDVRPRIQ</sequence>
<dbReference type="PANTHER" id="PTHR42717:SF1">
    <property type="entry name" value="IMIDAZOLONEPROPIONASE AND RELATED AMIDOHYDROLASES"/>
    <property type="match status" value="1"/>
</dbReference>
<dbReference type="InterPro" id="IPR011059">
    <property type="entry name" value="Metal-dep_hydrolase_composite"/>
</dbReference>
<evidence type="ECO:0000259" key="1">
    <source>
        <dbReference type="Pfam" id="PF01979"/>
    </source>
</evidence>
<evidence type="ECO:0000313" key="2">
    <source>
        <dbReference type="EMBL" id="EKC41404.1"/>
    </source>
</evidence>
<dbReference type="InterPro" id="IPR006680">
    <property type="entry name" value="Amidohydro-rel"/>
</dbReference>
<dbReference type="InterPro" id="IPR032466">
    <property type="entry name" value="Metal_Hydrolase"/>
</dbReference>
<feature type="domain" description="Amidohydrolase-related" evidence="1">
    <location>
        <begin position="304"/>
        <end position="401"/>
    </location>
</feature>
<protein>
    <submittedName>
        <fullName evidence="2">Dihydroorotase</fullName>
    </submittedName>
</protein>
<accession>K1RCK9</accession>
<dbReference type="AlphaFoldDB" id="K1RCK9"/>
<dbReference type="GO" id="GO:0019213">
    <property type="term" value="F:deacetylase activity"/>
    <property type="evidence" value="ECO:0007669"/>
    <property type="project" value="InterPro"/>
</dbReference>
<dbReference type="SUPFAM" id="SSF51338">
    <property type="entry name" value="Composite domain of metallo-dependent hydrolases"/>
    <property type="match status" value="1"/>
</dbReference>
<dbReference type="Pfam" id="PF01979">
    <property type="entry name" value="Amidohydro_1"/>
    <property type="match status" value="1"/>
</dbReference>